<keyword evidence="4" id="KW-1185">Reference proteome</keyword>
<protein>
    <recommendedName>
        <fullName evidence="2">Lipid/polyisoprenoid-binding YceI-like domain-containing protein</fullName>
    </recommendedName>
</protein>
<dbReference type="Proteomes" id="UP000218231">
    <property type="component" value="Unassembled WGS sequence"/>
</dbReference>
<name>A0A2A2K003_9BILA</name>
<sequence>MVEGEDGDARPAEACRFPPPPSRLRRATSPWRGRTTTAKRATNRFRTGTFPLRSVMVKPETIVPRETHHMRLILAAVLAAAAVPAIAQAPAGLPGSPNAAAVTAGTYAVDPAHTQVTWTLNHMGFSMLSGQFGAEGGSLTIDPKRPAAAKLDVTFAINKLSTTSEQFKHHLESKDFFDAATYPTARFVSTSVVANGNRAKITGNLTIKNVTKPVTIDATFVGAGTNPMSKKLNFGFRGTAMIKRSDFGLGYALPVVADDVKLDINAAFTAQ</sequence>
<evidence type="ECO:0000313" key="3">
    <source>
        <dbReference type="EMBL" id="PAV67271.1"/>
    </source>
</evidence>
<evidence type="ECO:0000256" key="1">
    <source>
        <dbReference type="SAM" id="MobiDB-lite"/>
    </source>
</evidence>
<dbReference type="AlphaFoldDB" id="A0A2A2K003"/>
<dbReference type="PANTHER" id="PTHR34406">
    <property type="entry name" value="PROTEIN YCEI"/>
    <property type="match status" value="1"/>
</dbReference>
<dbReference type="PANTHER" id="PTHR34406:SF1">
    <property type="entry name" value="PROTEIN YCEI"/>
    <property type="match status" value="1"/>
</dbReference>
<proteinExistence type="predicted"/>
<dbReference type="InterPro" id="IPR007372">
    <property type="entry name" value="Lipid/polyisoprenoid-bd_YceI"/>
</dbReference>
<dbReference type="InterPro" id="IPR036761">
    <property type="entry name" value="TTHA0802/YceI-like_sf"/>
</dbReference>
<evidence type="ECO:0000313" key="4">
    <source>
        <dbReference type="Proteomes" id="UP000218231"/>
    </source>
</evidence>
<dbReference type="EMBL" id="LIAE01009967">
    <property type="protein sequence ID" value="PAV67271.1"/>
    <property type="molecule type" value="Genomic_DNA"/>
</dbReference>
<reference evidence="3 4" key="1">
    <citation type="journal article" date="2017" name="Curr. Biol.">
        <title>Genome architecture and evolution of a unichromosomal asexual nematode.</title>
        <authorList>
            <person name="Fradin H."/>
            <person name="Zegar C."/>
            <person name="Gutwein M."/>
            <person name="Lucas J."/>
            <person name="Kovtun M."/>
            <person name="Corcoran D."/>
            <person name="Baugh L.R."/>
            <person name="Kiontke K."/>
            <person name="Gunsalus K."/>
            <person name="Fitch D.H."/>
            <person name="Piano F."/>
        </authorList>
    </citation>
    <scope>NUCLEOTIDE SEQUENCE [LARGE SCALE GENOMIC DNA]</scope>
    <source>
        <strain evidence="3">PF1309</strain>
    </source>
</reference>
<evidence type="ECO:0000259" key="2">
    <source>
        <dbReference type="SMART" id="SM00867"/>
    </source>
</evidence>
<feature type="domain" description="Lipid/polyisoprenoid-binding YceI-like" evidence="2">
    <location>
        <begin position="106"/>
        <end position="269"/>
    </location>
</feature>
<comment type="caution">
    <text evidence="3">The sequence shown here is derived from an EMBL/GenBank/DDBJ whole genome shotgun (WGS) entry which is preliminary data.</text>
</comment>
<gene>
    <name evidence="3" type="ORF">WR25_25291</name>
</gene>
<dbReference type="SUPFAM" id="SSF101874">
    <property type="entry name" value="YceI-like"/>
    <property type="match status" value="1"/>
</dbReference>
<dbReference type="Gene3D" id="2.40.128.110">
    <property type="entry name" value="Lipid/polyisoprenoid-binding, YceI-like"/>
    <property type="match status" value="1"/>
</dbReference>
<accession>A0A2A2K003</accession>
<dbReference type="SMART" id="SM00867">
    <property type="entry name" value="YceI"/>
    <property type="match status" value="1"/>
</dbReference>
<dbReference type="Pfam" id="PF04264">
    <property type="entry name" value="YceI"/>
    <property type="match status" value="1"/>
</dbReference>
<feature type="region of interest" description="Disordered" evidence="1">
    <location>
        <begin position="1"/>
        <end position="35"/>
    </location>
</feature>
<organism evidence="3 4">
    <name type="scientific">Diploscapter pachys</name>
    <dbReference type="NCBI Taxonomy" id="2018661"/>
    <lineage>
        <taxon>Eukaryota</taxon>
        <taxon>Metazoa</taxon>
        <taxon>Ecdysozoa</taxon>
        <taxon>Nematoda</taxon>
        <taxon>Chromadorea</taxon>
        <taxon>Rhabditida</taxon>
        <taxon>Rhabditina</taxon>
        <taxon>Rhabditomorpha</taxon>
        <taxon>Rhabditoidea</taxon>
        <taxon>Rhabditidae</taxon>
        <taxon>Diploscapter</taxon>
    </lineage>
</organism>
<dbReference type="OrthoDB" id="8299973at2759"/>